<evidence type="ECO:0000313" key="1">
    <source>
        <dbReference type="EMBL" id="MCY0106779.1"/>
    </source>
</evidence>
<protein>
    <submittedName>
        <fullName evidence="1">Uncharacterized protein</fullName>
    </submittedName>
</protein>
<dbReference type="RefSeq" id="WP_267794714.1">
    <property type="nucleotide sequence ID" value="NZ_JANIGP010000001.1"/>
</dbReference>
<sequence>MLHACQPSHPLAQLDTVTFGDQRANRRLAFSAHASKLPSSEYLRSTQLWQP</sequence>
<evidence type="ECO:0000313" key="2">
    <source>
        <dbReference type="Proteomes" id="UP001207830"/>
    </source>
</evidence>
<reference evidence="1 2" key="1">
    <citation type="submission" date="2022-07" db="EMBL/GenBank/DDBJ databases">
        <title>Characterization of plant growth promoting rhizobacteria (PGPR) for use as bioinoculants in agriculture.</title>
        <authorList>
            <person name="Hassen A.I."/>
            <person name="Pierneef R."/>
        </authorList>
    </citation>
    <scope>NUCLEOTIDE SEQUENCE [LARGE SCALE GENOMIC DNA]</scope>
    <source>
        <strain evidence="1 2">SARCC-3054</strain>
    </source>
</reference>
<name>A0ABT3YMP1_9PSED</name>
<dbReference type="EMBL" id="JANIGP010000001">
    <property type="protein sequence ID" value="MCY0106779.1"/>
    <property type="molecule type" value="Genomic_DNA"/>
</dbReference>
<organism evidence="1 2">
    <name type="scientific">Pseudomonas monsensis</name>
    <dbReference type="NCBI Taxonomy" id="2745509"/>
    <lineage>
        <taxon>Bacteria</taxon>
        <taxon>Pseudomonadati</taxon>
        <taxon>Pseudomonadota</taxon>
        <taxon>Gammaproteobacteria</taxon>
        <taxon>Pseudomonadales</taxon>
        <taxon>Pseudomonadaceae</taxon>
        <taxon>Pseudomonas</taxon>
    </lineage>
</organism>
<dbReference type="Proteomes" id="UP001207830">
    <property type="component" value="Unassembled WGS sequence"/>
</dbReference>
<comment type="caution">
    <text evidence="1">The sequence shown here is derived from an EMBL/GenBank/DDBJ whole genome shotgun (WGS) entry which is preliminary data.</text>
</comment>
<proteinExistence type="predicted"/>
<accession>A0ABT3YMP1</accession>
<keyword evidence="2" id="KW-1185">Reference proteome</keyword>
<gene>
    <name evidence="1" type="ORF">NQF78_00510</name>
</gene>